<evidence type="ECO:0000313" key="2">
    <source>
        <dbReference type="EMBL" id="CAI5454885.1"/>
    </source>
</evidence>
<dbReference type="SUPFAM" id="SSF55729">
    <property type="entry name" value="Acyl-CoA N-acyltransferases (Nat)"/>
    <property type="match status" value="1"/>
</dbReference>
<dbReference type="EMBL" id="CANHGI010000006">
    <property type="protein sequence ID" value="CAI5454885.1"/>
    <property type="molecule type" value="Genomic_DNA"/>
</dbReference>
<gene>
    <name evidence="2" type="ORF">CAMP_LOCUS17522</name>
</gene>
<dbReference type="InterPro" id="IPR010313">
    <property type="entry name" value="Glycine_N-acyltransferase"/>
</dbReference>
<proteinExistence type="inferred from homology"/>
<dbReference type="GO" id="GO:0047961">
    <property type="term" value="F:glycine N-acyltransferase activity"/>
    <property type="evidence" value="ECO:0007669"/>
    <property type="project" value="InterPro"/>
</dbReference>
<dbReference type="PANTHER" id="PTHR15298">
    <property type="entry name" value="L-COA N-ACYLTRANSFERASE-RELATED"/>
    <property type="match status" value="1"/>
</dbReference>
<sequence length="304" mass="35253">MTQVRKRMHASLFEVTTREHFARVKALTSKHIETIYFPFSIQTEIEKSFPESPIRLFVYPCVANPKYVFMFKNNLYIKPYCAIALFPDHQIDRLEMIDLICEFRTRVFGTKRQAHLMIAEELIIKLYGVAMRMGSTDWNHSDLKLSLFYMTDSNKKIAMKSQLPKLPMGYYYDDIDPSEEAEHVNNTWKHAGPGDLEQTTAKLNRLPSSCIRFDGQPVAFEMIDPAGFFNNQYVFEDHRRKGLGNAVEIDLIQKAIRSGMSPFKTVANDNHIVLEASVASKFWTQWCDKQSGKPQSIVFQTWEI</sequence>
<evidence type="ECO:0000313" key="3">
    <source>
        <dbReference type="Proteomes" id="UP001152747"/>
    </source>
</evidence>
<dbReference type="Gene3D" id="3.40.630.30">
    <property type="match status" value="1"/>
</dbReference>
<reference evidence="2" key="1">
    <citation type="submission" date="2022-11" db="EMBL/GenBank/DDBJ databases">
        <authorList>
            <person name="Kikuchi T."/>
        </authorList>
    </citation>
    <scope>NUCLEOTIDE SEQUENCE</scope>
    <source>
        <strain evidence="2">PS1010</strain>
    </source>
</reference>
<dbReference type="InterPro" id="IPR016181">
    <property type="entry name" value="Acyl_CoA_acyltransferase"/>
</dbReference>
<name>A0A9P1N9P4_9PELO</name>
<comment type="caution">
    <text evidence="2">The sequence shown here is derived from an EMBL/GenBank/DDBJ whole genome shotgun (WGS) entry which is preliminary data.</text>
</comment>
<dbReference type="OrthoDB" id="61870at2759"/>
<accession>A0A9P1N9P4</accession>
<dbReference type="Proteomes" id="UP001152747">
    <property type="component" value="Unassembled WGS sequence"/>
</dbReference>
<dbReference type="AlphaFoldDB" id="A0A9P1N9P4"/>
<dbReference type="EC" id="2.3.1.-" evidence="1"/>
<keyword evidence="1" id="KW-0012">Acyltransferase</keyword>
<comment type="similarity">
    <text evidence="1">Belongs to the glycine N-acyltransferase family.</text>
</comment>
<organism evidence="2 3">
    <name type="scientific">Caenorhabditis angaria</name>
    <dbReference type="NCBI Taxonomy" id="860376"/>
    <lineage>
        <taxon>Eukaryota</taxon>
        <taxon>Metazoa</taxon>
        <taxon>Ecdysozoa</taxon>
        <taxon>Nematoda</taxon>
        <taxon>Chromadorea</taxon>
        <taxon>Rhabditida</taxon>
        <taxon>Rhabditina</taxon>
        <taxon>Rhabditomorpha</taxon>
        <taxon>Rhabditoidea</taxon>
        <taxon>Rhabditidae</taxon>
        <taxon>Peloderinae</taxon>
        <taxon>Caenorhabditis</taxon>
    </lineage>
</organism>
<protein>
    <recommendedName>
        <fullName evidence="1">Glycine N-acyltransferase-like protein</fullName>
        <ecNumber evidence="1">2.3.1.-</ecNumber>
    </recommendedName>
</protein>
<keyword evidence="1" id="KW-0808">Transferase</keyword>
<dbReference type="PANTHER" id="PTHR15298:SF1">
    <property type="entry name" value="GLYCINE N-ACYLTRANSFERASE-LIKE PROTEIN"/>
    <property type="match status" value="1"/>
</dbReference>
<keyword evidence="3" id="KW-1185">Reference proteome</keyword>
<dbReference type="GO" id="GO:0005739">
    <property type="term" value="C:mitochondrion"/>
    <property type="evidence" value="ECO:0007669"/>
    <property type="project" value="InterPro"/>
</dbReference>
<evidence type="ECO:0000256" key="1">
    <source>
        <dbReference type="RuleBase" id="RU368002"/>
    </source>
</evidence>